<organism evidence="1">
    <name type="scientific">uncultured marine thaumarchaeote KM3_02_B09</name>
    <dbReference type="NCBI Taxonomy" id="1455956"/>
    <lineage>
        <taxon>Archaea</taxon>
        <taxon>Nitrososphaerota</taxon>
        <taxon>environmental samples</taxon>
    </lineage>
</organism>
<dbReference type="EMBL" id="KF900515">
    <property type="protein sequence ID" value="AIE97713.1"/>
    <property type="molecule type" value="Genomic_DNA"/>
</dbReference>
<dbReference type="AlphaFoldDB" id="A0A075G2C6"/>
<reference evidence="1" key="1">
    <citation type="journal article" date="2014" name="Genome Biol. Evol.">
        <title>Pangenome evidence for extensive interdomain horizontal transfer affecting lineage core and shell genes in uncultured planktonic thaumarchaeota and euryarchaeota.</title>
        <authorList>
            <person name="Deschamps P."/>
            <person name="Zivanovic Y."/>
            <person name="Moreira D."/>
            <person name="Rodriguez-Valera F."/>
            <person name="Lopez-Garcia P."/>
        </authorList>
    </citation>
    <scope>NUCLEOTIDE SEQUENCE</scope>
</reference>
<accession>A0A075G2C6</accession>
<evidence type="ECO:0000313" key="1">
    <source>
        <dbReference type="EMBL" id="AIE97713.1"/>
    </source>
</evidence>
<name>A0A075G2C6_9ARCH</name>
<proteinExistence type="predicted"/>
<protein>
    <recommendedName>
        <fullName evidence="2">Peptidase</fullName>
    </recommendedName>
</protein>
<sequence>MRNIILVTLLSFILVGGSVVPATFADHVSAGSGIGAGLGGVDHPGSWYPGENLKVGDYFKYKVCHNDYKDCTDFWFSIWVEQEILSGPEDVFRFQVLVEDGNKILKGKMDVGKVAPEYIGGTVSDNILKYASAYKNSISWLSSFATAEIDQPGKGPKAFSKVSWGKIANIGGEQVSPIGMETITVPAGTYDTILVGWKSGGITSHISVVDEFPFPVKAKTWVQVTEGVPPQEYRFTLHEYKENVSSNPFASFTDTEAAKKGAGCITNYDVVKIYENTNTNSMVVDIIYGPEKPRIGCEIEWTINFKKTFSTDLWENQVHYDILKVNVIDGQTIPIASAADDEGHDKLFSTSGQVHTYWLMQGDPGLQKFAVIVYGTGPVYSVPDATKFGYVIFDIDLQSKQSVSGSLETITPTPVESETSIPSWIKNNAGWWAGEMIDDASFVSGIQWLISNGVMNIPPTEQGTGTGGNVIPDWIKNNAGWWADGMIPDDAFVSGLQWLISSGIMKIS</sequence>
<evidence type="ECO:0008006" key="2">
    <source>
        <dbReference type="Google" id="ProtNLM"/>
    </source>
</evidence>